<reference evidence="1 2" key="1">
    <citation type="submission" date="2019-01" db="EMBL/GenBank/DDBJ databases">
        <authorList>
            <person name="Chen W.-M."/>
        </authorList>
    </citation>
    <scope>NUCLEOTIDE SEQUENCE [LARGE SCALE GENOMIC DNA]</scope>
    <source>
        <strain evidence="1 2">CCP-7</strain>
    </source>
</reference>
<gene>
    <name evidence="1" type="ORF">EOD43_06875</name>
</gene>
<dbReference type="Proteomes" id="UP000282971">
    <property type="component" value="Unassembled WGS sequence"/>
</dbReference>
<dbReference type="EMBL" id="SACN01000001">
    <property type="protein sequence ID" value="RVT93585.1"/>
    <property type="molecule type" value="Genomic_DNA"/>
</dbReference>
<comment type="caution">
    <text evidence="1">The sequence shown here is derived from an EMBL/GenBank/DDBJ whole genome shotgun (WGS) entry which is preliminary data.</text>
</comment>
<organism evidence="1 2">
    <name type="scientific">Sphingomonas crocodyli</name>
    <dbReference type="NCBI Taxonomy" id="1979270"/>
    <lineage>
        <taxon>Bacteria</taxon>
        <taxon>Pseudomonadati</taxon>
        <taxon>Pseudomonadota</taxon>
        <taxon>Alphaproteobacteria</taxon>
        <taxon>Sphingomonadales</taxon>
        <taxon>Sphingomonadaceae</taxon>
        <taxon>Sphingomonas</taxon>
    </lineage>
</organism>
<evidence type="ECO:0000313" key="1">
    <source>
        <dbReference type="EMBL" id="RVT93585.1"/>
    </source>
</evidence>
<name>A0A437M7S5_9SPHN</name>
<dbReference type="OrthoDB" id="9812260at2"/>
<protein>
    <recommendedName>
        <fullName evidence="3">Diguanylate cyclase</fullName>
    </recommendedName>
</protein>
<dbReference type="RefSeq" id="WP_127742350.1">
    <property type="nucleotide sequence ID" value="NZ_SACN01000001.1"/>
</dbReference>
<dbReference type="Gene3D" id="3.30.450.20">
    <property type="entry name" value="PAS domain"/>
    <property type="match status" value="1"/>
</dbReference>
<dbReference type="AlphaFoldDB" id="A0A437M7S5"/>
<accession>A0A437M7S5</accession>
<evidence type="ECO:0008006" key="3">
    <source>
        <dbReference type="Google" id="ProtNLM"/>
    </source>
</evidence>
<evidence type="ECO:0000313" key="2">
    <source>
        <dbReference type="Proteomes" id="UP000282971"/>
    </source>
</evidence>
<keyword evidence="2" id="KW-1185">Reference proteome</keyword>
<sequence length="153" mass="17235">MKPTEPLPLFHSWPILDSDRHFDLCHLVDGDAAATLSAVDDAFLARHSIGRWECDLKDSRLTWSDAVYDLFGLPRGTDLSRAATVAQYSEDSRAAMERLRAYAIQHHRGFTLDAQIRATDGTPRWMRLIAAPVCVGNRAIRLVGLKRELSPRH</sequence>
<dbReference type="InterPro" id="IPR035965">
    <property type="entry name" value="PAS-like_dom_sf"/>
</dbReference>
<dbReference type="SUPFAM" id="SSF55785">
    <property type="entry name" value="PYP-like sensor domain (PAS domain)"/>
    <property type="match status" value="1"/>
</dbReference>
<proteinExistence type="predicted"/>